<name>A0A7D9EL98_PARCT</name>
<organism evidence="1 2">
    <name type="scientific">Paramuricea clavata</name>
    <name type="common">Red gorgonian</name>
    <name type="synonym">Violescent sea-whip</name>
    <dbReference type="NCBI Taxonomy" id="317549"/>
    <lineage>
        <taxon>Eukaryota</taxon>
        <taxon>Metazoa</taxon>
        <taxon>Cnidaria</taxon>
        <taxon>Anthozoa</taxon>
        <taxon>Octocorallia</taxon>
        <taxon>Malacalcyonacea</taxon>
        <taxon>Plexauridae</taxon>
        <taxon>Paramuricea</taxon>
    </lineage>
</organism>
<dbReference type="Proteomes" id="UP001152795">
    <property type="component" value="Unassembled WGS sequence"/>
</dbReference>
<evidence type="ECO:0000313" key="2">
    <source>
        <dbReference type="Proteomes" id="UP001152795"/>
    </source>
</evidence>
<protein>
    <submittedName>
        <fullName evidence="1">Uncharacterized protein</fullName>
    </submittedName>
</protein>
<dbReference type="AlphaFoldDB" id="A0A7D9EL98"/>
<evidence type="ECO:0000313" key="1">
    <source>
        <dbReference type="EMBL" id="CAB4010688.1"/>
    </source>
</evidence>
<proteinExistence type="predicted"/>
<dbReference type="EMBL" id="CACRXK020006871">
    <property type="protein sequence ID" value="CAB4010688.1"/>
    <property type="molecule type" value="Genomic_DNA"/>
</dbReference>
<accession>A0A7D9EL98</accession>
<comment type="caution">
    <text evidence="1">The sequence shown here is derived from an EMBL/GenBank/DDBJ whole genome shotgun (WGS) entry which is preliminary data.</text>
</comment>
<reference evidence="1" key="1">
    <citation type="submission" date="2020-04" db="EMBL/GenBank/DDBJ databases">
        <authorList>
            <person name="Alioto T."/>
            <person name="Alioto T."/>
            <person name="Gomez Garrido J."/>
        </authorList>
    </citation>
    <scope>NUCLEOTIDE SEQUENCE</scope>
    <source>
        <strain evidence="1">A484AB</strain>
    </source>
</reference>
<gene>
    <name evidence="1" type="ORF">PACLA_8A087059</name>
</gene>
<sequence>MSNILCNTLHTALNLLSRKVGEGLAETEPPKKYCRKLATSLNKYVKEYFYGKNLHNAFTFLETAVRDLAICYENLEGINNPSTTLVDNPTGDQHLIYYTANGSKLERELREIKSKAKEKFEFAIENFRKCKEELTKICENESLTLQERITAIKIRVITEILGNLEDLTVAAKNCREIISEMHESPGIRSLFRAVQPVNTTRAIKFKMFGSKPVQISEETKNISSVININEAVFNFRKKFLRETVAIFDWPCIKENENPPTFHPIIGQSPMKIDRAMLNMPDSSTQVETNGLAINARISAISCKGEVFVVAKHKEKSSAIVRIVDEVVFPFWCLKERLQNYENASELVTEPSELEEPENIQIISICVDCNDCNVPKKSGELHKDCKNTMYVLAAYTSEGESIFMLFVVDVRGKLLHKAELTCLPQRNVSVRIKGKILCTRNEVVIFDIYRRQVYLCTRRGELEKPLDIARQKPSLILSTATISDENEIVVLESPNKIHFYSISNGSFLDDQGFEACNEVKTMAFNHVSNEINILCKDGRNSREYHLMRYAKRAGELQQDMKLQEDRYNFWANASLISHPSGPVVLLDNNRLLNLQ</sequence>
<keyword evidence="2" id="KW-1185">Reference proteome</keyword>